<dbReference type="RefSeq" id="WP_090155978.1">
    <property type="nucleotide sequence ID" value="NZ_FNAN01000017.1"/>
</dbReference>
<keyword evidence="1" id="KW-0175">Coiled coil</keyword>
<dbReference type="AlphaFoldDB" id="A0A1G7TCH4"/>
<organism evidence="2 3">
    <name type="scientific">Dyadobacter soli</name>
    <dbReference type="NCBI Taxonomy" id="659014"/>
    <lineage>
        <taxon>Bacteria</taxon>
        <taxon>Pseudomonadati</taxon>
        <taxon>Bacteroidota</taxon>
        <taxon>Cytophagia</taxon>
        <taxon>Cytophagales</taxon>
        <taxon>Spirosomataceae</taxon>
        <taxon>Dyadobacter</taxon>
    </lineage>
</organism>
<evidence type="ECO:0000313" key="2">
    <source>
        <dbReference type="EMBL" id="SDG33003.1"/>
    </source>
</evidence>
<dbReference type="Gene3D" id="3.40.50.300">
    <property type="entry name" value="P-loop containing nucleotide triphosphate hydrolases"/>
    <property type="match status" value="2"/>
</dbReference>
<dbReference type="SUPFAM" id="SSF52540">
    <property type="entry name" value="P-loop containing nucleoside triphosphate hydrolases"/>
    <property type="match status" value="1"/>
</dbReference>
<protein>
    <submittedName>
        <fullName evidence="2">DNA repair exonuclease SbcCD ATPase subunit</fullName>
    </submittedName>
</protein>
<keyword evidence="2" id="KW-0378">Hydrolase</keyword>
<feature type="coiled-coil region" evidence="1">
    <location>
        <begin position="331"/>
        <end position="358"/>
    </location>
</feature>
<dbReference type="STRING" id="659014.SAMN04487996_117173"/>
<dbReference type="PANTHER" id="PTHR32114">
    <property type="entry name" value="ABC TRANSPORTER ABCH.3"/>
    <property type="match status" value="1"/>
</dbReference>
<dbReference type="EMBL" id="FNAN01000017">
    <property type="protein sequence ID" value="SDG33003.1"/>
    <property type="molecule type" value="Genomic_DNA"/>
</dbReference>
<dbReference type="Pfam" id="PF20289">
    <property type="entry name" value="MComp1"/>
    <property type="match status" value="1"/>
</dbReference>
<keyword evidence="2" id="KW-0269">Exonuclease</keyword>
<dbReference type="InterPro" id="IPR046905">
    <property type="entry name" value="ABC-3C_MC1"/>
</dbReference>
<dbReference type="Proteomes" id="UP000198748">
    <property type="component" value="Unassembled WGS sequence"/>
</dbReference>
<sequence length="1013" mass="116169">MNTRNILALAGQYITGLSEVKDNIFRGTLNLADKVAGVYYFDLNNQLLDDFEAYQESLLANEFYSNPGNLQWNYYLFMLNDQLEESAKQQIEKNDKYARKYVVNESEFEDFFTLEKSDASIRPNIVADWKRRLDLVGLEDVYSTRTYVDVIADFKANDVKGKQEGTKSRPKTDADKILFINRLVLGKGYRRYPKVRKYQFARVNLFRGINGVGKTSLFEAIEAMICGKCLRNPSVSMPKGCIEAEFNNSGSLTAFNSANTQLFQARDLNWYSTNSRTNTLYASFNRFNFFNADAAHSFSIASNEREAREALFGIVLGPEYHYISERCQGVLERLRPEFKKLREQVEEEKLKVQRSEKIIKNYKEPKTLGQLRLGILQLYNGLTFRLPAAEGDLALIEERNNELRAVLTTLLSSTNTHMTLADFNASLENRAAKRLTLEAREKELRTLTENHNRLTADEKRLNTLYDFLDRCFLYVQDEKLMKLAGLQAREGEANLTRSKILFCKELIAGIDEKKLALSLDPRTLEADVQRLTKEIKEVDIKINDFLKSLSQIDGILRQIKAHGKEFLELDHNSVTCPLCQSQFDRTELVNRILQERETGRRGQPNDELHLFQTKLENLKSTLVEKQKSQMEQGNIARAYSAAFPEEGVEADYNKAFTRVSNFVALEKNNENELSEISEIKNYANQLGRSEKEYYELSLGCEHQLNESVQFTFGQADSFKKLLEQTMREIAQCKKELGDTLIERTNVGNEIKQLLGVEGTSMVMRDIRQIWDRDEAAFSRIKSSYEVLQVLIELNPNRNLTDLSDQSTSLQSNIDSFREEQKVQFEYLAAQKAYSAATEFLKKSEPELPKYEKAVATLRALTGEEASADVSAFFDENFLEILDIFKSIHIPKEFQGLRYVDDRLELTTDEGEIRSVSQISTGQRSALALAIFLSLNGKLTNGPNIVMFDDPVSFIDDLNALSFLDHLRLHVLRSGKQIFFATANTRLAGLFEKKFGFLGEDFKRFQLERSETEK</sequence>
<keyword evidence="3" id="KW-1185">Reference proteome</keyword>
<dbReference type="GO" id="GO:0004527">
    <property type="term" value="F:exonuclease activity"/>
    <property type="evidence" value="ECO:0007669"/>
    <property type="project" value="UniProtKB-KW"/>
</dbReference>
<gene>
    <name evidence="2" type="ORF">SAMN04487996_117173</name>
</gene>
<keyword evidence="2" id="KW-0540">Nuclease</keyword>
<dbReference type="PANTHER" id="PTHR32114:SF2">
    <property type="entry name" value="ABC TRANSPORTER ABCH.3"/>
    <property type="match status" value="1"/>
</dbReference>
<name>A0A1G7TCH4_9BACT</name>
<dbReference type="CDD" id="cd00267">
    <property type="entry name" value="ABC_ATPase"/>
    <property type="match status" value="1"/>
</dbReference>
<reference evidence="3" key="1">
    <citation type="submission" date="2016-10" db="EMBL/GenBank/DDBJ databases">
        <authorList>
            <person name="Varghese N."/>
            <person name="Submissions S."/>
        </authorList>
    </citation>
    <scope>NUCLEOTIDE SEQUENCE [LARGE SCALE GENOMIC DNA]</scope>
    <source>
        <strain evidence="3">DSM 25329</strain>
    </source>
</reference>
<dbReference type="InterPro" id="IPR027417">
    <property type="entry name" value="P-loop_NTPase"/>
</dbReference>
<dbReference type="OrthoDB" id="7029750at2"/>
<proteinExistence type="predicted"/>
<accession>A0A1G7TCH4</accession>
<evidence type="ECO:0000256" key="1">
    <source>
        <dbReference type="SAM" id="Coils"/>
    </source>
</evidence>
<evidence type="ECO:0000313" key="3">
    <source>
        <dbReference type="Proteomes" id="UP000198748"/>
    </source>
</evidence>